<name>D5VU75_METIM</name>
<dbReference type="Gene3D" id="3.40.50.150">
    <property type="entry name" value="Vaccinia Virus protein VP39"/>
    <property type="match status" value="1"/>
</dbReference>
<dbReference type="InterPro" id="IPR014435">
    <property type="entry name" value="BpsA"/>
</dbReference>
<dbReference type="InterPro" id="IPR036390">
    <property type="entry name" value="WH_DNA-bd_sf"/>
</dbReference>
<dbReference type="eggNOG" id="arCOG00913">
    <property type="taxonomic scope" value="Archaea"/>
</dbReference>
<dbReference type="SUPFAM" id="SSF46785">
    <property type="entry name" value="Winged helix' DNA-binding domain"/>
    <property type="match status" value="1"/>
</dbReference>
<dbReference type="Gene3D" id="1.10.10.10">
    <property type="entry name" value="Winged helix-like DNA-binding domain superfamily/Winged helix DNA-binding domain"/>
    <property type="match status" value="1"/>
</dbReference>
<dbReference type="PANTHER" id="PTHR23290">
    <property type="entry name" value="RRNA N6-ADENOSINE-METHYLTRANSFERASE METTL5"/>
    <property type="match status" value="1"/>
</dbReference>
<keyword evidence="3" id="KW-1185">Reference proteome</keyword>
<dbReference type="GeneID" id="9131012"/>
<dbReference type="CDD" id="cd02440">
    <property type="entry name" value="AdoMet_MTases"/>
    <property type="match status" value="1"/>
</dbReference>
<evidence type="ECO:0000313" key="3">
    <source>
        <dbReference type="Proteomes" id="UP000002061"/>
    </source>
</evidence>
<dbReference type="InterPro" id="IPR002723">
    <property type="entry name" value="BpsA_C"/>
</dbReference>
<dbReference type="InterPro" id="IPR051720">
    <property type="entry name" value="rRNA_MeTrfase/Polyamine_Synth"/>
</dbReference>
<reference evidence="2" key="1">
    <citation type="submission" date="2010-04" db="EMBL/GenBank/DDBJ databases">
        <title>Complete sequence of Methanocaldococcus infernus ME.</title>
        <authorList>
            <consortium name="US DOE Joint Genome Institute"/>
            <person name="Lucas S."/>
            <person name="Copeland A."/>
            <person name="Lapidus A."/>
            <person name="Cheng J.-F."/>
            <person name="Bruce D."/>
            <person name="Goodwin L."/>
            <person name="Pitluck S."/>
            <person name="Munk A.C."/>
            <person name="Detter J.C."/>
            <person name="Han C."/>
            <person name="Tapia R."/>
            <person name="Land M."/>
            <person name="Hauser L."/>
            <person name="Kyrpides N."/>
            <person name="Mikhailova N."/>
            <person name="Sieprawska-Lupa M."/>
            <person name="Whitman W.B."/>
            <person name="Woyke T."/>
        </authorList>
    </citation>
    <scope>NUCLEOTIDE SEQUENCE [LARGE SCALE GENOMIC DNA]</scope>
    <source>
        <strain evidence="2">ME</strain>
    </source>
</reference>
<dbReference type="Proteomes" id="UP000002061">
    <property type="component" value="Chromosome"/>
</dbReference>
<proteinExistence type="predicted"/>
<accession>D5VU75</accession>
<dbReference type="GO" id="GO:0006596">
    <property type="term" value="P:polyamine biosynthetic process"/>
    <property type="evidence" value="ECO:0007669"/>
    <property type="project" value="InterPro"/>
</dbReference>
<evidence type="ECO:0000259" key="1">
    <source>
        <dbReference type="Pfam" id="PF01861"/>
    </source>
</evidence>
<dbReference type="RefSeq" id="WP_013099434.1">
    <property type="nucleotide sequence ID" value="NC_014122.1"/>
</dbReference>
<dbReference type="STRING" id="573063.Metin_0014"/>
<evidence type="ECO:0000313" key="2">
    <source>
        <dbReference type="EMBL" id="ADG12687.1"/>
    </source>
</evidence>
<feature type="domain" description="N(4)-bis(aminopropyl)spermidine synthase C-terminal" evidence="1">
    <location>
        <begin position="124"/>
        <end position="371"/>
    </location>
</feature>
<dbReference type="Pfam" id="PF01861">
    <property type="entry name" value="BpsA_C"/>
    <property type="match status" value="1"/>
</dbReference>
<dbReference type="GO" id="GO:0016765">
    <property type="term" value="F:transferase activity, transferring alkyl or aryl (other than methyl) groups"/>
    <property type="evidence" value="ECO:0007669"/>
    <property type="project" value="InterPro"/>
</dbReference>
<dbReference type="HOGENOM" id="CLU_042160_0_0_2"/>
<sequence length="382" mass="44184">MIIGKMGKGKVKEREDRNLLKRVAKKVNISEGERGVEDILRVIYRNQPISTKRIAQLCKLPLPIVAKVRTILERERILKRENGAVLTEKGLEFVENVLKFKFKGSLRCPLCEGRGIVLNEFFKEILEKVKPWFRKRPEVNTLLDQSYATPETSVYRAALMCERGDLEGKRIIFIGDDDLTSLPVALTQFPEEVYVVDIDERLLNLIKSFSEKEGVKIRIVKHDLRKEMPEELKNNFDVFSTDPPYTIDGLKLFLSRGVECLGEEGVAYLSYSHKPIDEWLKVQEEITKMNFVISELIPNFNYYEGSEIIGNTTFIARLIGKRLKVNIGDTEKIYTGLVKPTVRYYKCLKCGKIHKLLNERIESLRCECGSKKFRMIKREKLS</sequence>
<organism evidence="2 3">
    <name type="scientific">Methanocaldococcus infernus (strain DSM 11812 / JCM 15783 / ME)</name>
    <dbReference type="NCBI Taxonomy" id="573063"/>
    <lineage>
        <taxon>Archaea</taxon>
        <taxon>Methanobacteriati</taxon>
        <taxon>Methanobacteriota</taxon>
        <taxon>Methanomada group</taxon>
        <taxon>Methanococci</taxon>
        <taxon>Methanococcales</taxon>
        <taxon>Methanocaldococcaceae</taxon>
        <taxon>Methanocaldococcus</taxon>
    </lineage>
</organism>
<dbReference type="EMBL" id="CP002009">
    <property type="protein sequence ID" value="ADG12687.1"/>
    <property type="molecule type" value="Genomic_DNA"/>
</dbReference>
<dbReference type="OrthoDB" id="358909at2157"/>
<dbReference type="KEGG" id="mif:Metin_0014"/>
<dbReference type="AlphaFoldDB" id="D5VU75"/>
<dbReference type="PIRSF" id="PIRSF005895">
    <property type="entry name" value="UCP005895_mtase"/>
    <property type="match status" value="1"/>
</dbReference>
<protein>
    <recommendedName>
        <fullName evidence="1">N(4)-bis(aminopropyl)spermidine synthase C-terminal domain-containing protein</fullName>
    </recommendedName>
</protein>
<dbReference type="InterPro" id="IPR029063">
    <property type="entry name" value="SAM-dependent_MTases_sf"/>
</dbReference>
<dbReference type="SUPFAM" id="SSF53335">
    <property type="entry name" value="S-adenosyl-L-methionine-dependent methyltransferases"/>
    <property type="match status" value="1"/>
</dbReference>
<dbReference type="InterPro" id="IPR036388">
    <property type="entry name" value="WH-like_DNA-bd_sf"/>
</dbReference>
<gene>
    <name evidence="2" type="ordered locus">Metin_0014</name>
</gene>
<dbReference type="PANTHER" id="PTHR23290:SF0">
    <property type="entry name" value="RRNA N6-ADENOSINE-METHYLTRANSFERASE METTL5"/>
    <property type="match status" value="1"/>
</dbReference>